<feature type="region of interest" description="Disordered" evidence="1">
    <location>
        <begin position="1"/>
        <end position="31"/>
    </location>
</feature>
<evidence type="ECO:0000256" key="1">
    <source>
        <dbReference type="SAM" id="MobiDB-lite"/>
    </source>
</evidence>
<protein>
    <submittedName>
        <fullName evidence="2">Uncharacterized protein</fullName>
    </submittedName>
</protein>
<accession>A0A0A9AWA0</accession>
<reference evidence="2" key="2">
    <citation type="journal article" date="2015" name="Data Brief">
        <title>Shoot transcriptome of the giant reed, Arundo donax.</title>
        <authorList>
            <person name="Barrero R.A."/>
            <person name="Guerrero F.D."/>
            <person name="Moolhuijzen P."/>
            <person name="Goolsby J.A."/>
            <person name="Tidwell J."/>
            <person name="Bellgard S.E."/>
            <person name="Bellgard M.I."/>
        </authorList>
    </citation>
    <scope>NUCLEOTIDE SEQUENCE</scope>
    <source>
        <tissue evidence="2">Shoot tissue taken approximately 20 cm above the soil surface</tissue>
    </source>
</reference>
<sequence>MGGGPKVQTRLKISTEGGEVTGMGELPEIQI</sequence>
<proteinExistence type="predicted"/>
<dbReference type="AlphaFoldDB" id="A0A0A9AWA0"/>
<evidence type="ECO:0000313" key="2">
    <source>
        <dbReference type="EMBL" id="JAD54108.1"/>
    </source>
</evidence>
<dbReference type="EMBL" id="GBRH01243787">
    <property type="protein sequence ID" value="JAD54108.1"/>
    <property type="molecule type" value="Transcribed_RNA"/>
</dbReference>
<name>A0A0A9AWA0_ARUDO</name>
<organism evidence="2">
    <name type="scientific">Arundo donax</name>
    <name type="common">Giant reed</name>
    <name type="synonym">Donax arundinaceus</name>
    <dbReference type="NCBI Taxonomy" id="35708"/>
    <lineage>
        <taxon>Eukaryota</taxon>
        <taxon>Viridiplantae</taxon>
        <taxon>Streptophyta</taxon>
        <taxon>Embryophyta</taxon>
        <taxon>Tracheophyta</taxon>
        <taxon>Spermatophyta</taxon>
        <taxon>Magnoliopsida</taxon>
        <taxon>Liliopsida</taxon>
        <taxon>Poales</taxon>
        <taxon>Poaceae</taxon>
        <taxon>PACMAD clade</taxon>
        <taxon>Arundinoideae</taxon>
        <taxon>Arundineae</taxon>
        <taxon>Arundo</taxon>
    </lineage>
</organism>
<reference evidence="2" key="1">
    <citation type="submission" date="2014-09" db="EMBL/GenBank/DDBJ databases">
        <authorList>
            <person name="Magalhaes I.L.F."/>
            <person name="Oliveira U."/>
            <person name="Santos F.R."/>
            <person name="Vidigal T.H.D.A."/>
            <person name="Brescovit A.D."/>
            <person name="Santos A.J."/>
        </authorList>
    </citation>
    <scope>NUCLEOTIDE SEQUENCE</scope>
    <source>
        <tissue evidence="2">Shoot tissue taken approximately 20 cm above the soil surface</tissue>
    </source>
</reference>